<dbReference type="InterPro" id="IPR011992">
    <property type="entry name" value="EF-hand-dom_pair"/>
</dbReference>
<feature type="domain" description="EF-hand" evidence="2">
    <location>
        <begin position="64"/>
        <end position="99"/>
    </location>
</feature>
<protein>
    <submittedName>
        <fullName evidence="4">Uncharacterized protein LOC115734227</fullName>
    </submittedName>
</protein>
<feature type="domain" description="EF-hand" evidence="2">
    <location>
        <begin position="20"/>
        <end position="55"/>
    </location>
</feature>
<reference evidence="4" key="1">
    <citation type="submission" date="2025-08" db="UniProtKB">
        <authorList>
            <consortium name="RefSeq"/>
        </authorList>
    </citation>
    <scope>IDENTIFICATION</scope>
    <source>
        <tissue evidence="4">Leaf</tissue>
    </source>
</reference>
<dbReference type="RefSeq" id="XP_030520747.1">
    <property type="nucleotide sequence ID" value="XM_030664887.2"/>
</dbReference>
<sequence length="184" mass="20423">MTVLLLNDQTILDFVSDKEAIGAAAGERFRVLDVDRDGLLSRDDLRRGFDSCIALDHERGAEEGNDGLFDAVFDRSDKNKDGAIDPEEFKGFVAEIMLGLARGLGGVPVTMVLQEDSLFIKAVEHELEQRKKVPTAAASVSTPRSIAKERKHKPRLGLFLCFCGDQSAKHHGREQIHHLPEMDR</sequence>
<dbReference type="GeneID" id="115734227"/>
<dbReference type="SUPFAM" id="SSF47473">
    <property type="entry name" value="EF-hand"/>
    <property type="match status" value="1"/>
</dbReference>
<dbReference type="KEGG" id="rarg:115734227"/>
<dbReference type="GO" id="GO:0005509">
    <property type="term" value="F:calcium ion binding"/>
    <property type="evidence" value="ECO:0007669"/>
    <property type="project" value="InterPro"/>
</dbReference>
<dbReference type="SMART" id="SM00054">
    <property type="entry name" value="EFh"/>
    <property type="match status" value="2"/>
</dbReference>
<evidence type="ECO:0000313" key="3">
    <source>
        <dbReference type="Proteomes" id="UP000827889"/>
    </source>
</evidence>
<dbReference type="CDD" id="cd00051">
    <property type="entry name" value="EFh"/>
    <property type="match status" value="1"/>
</dbReference>
<dbReference type="PROSITE" id="PS50222">
    <property type="entry name" value="EF_HAND_2"/>
    <property type="match status" value="2"/>
</dbReference>
<dbReference type="InterPro" id="IPR002048">
    <property type="entry name" value="EF_hand_dom"/>
</dbReference>
<dbReference type="PANTHER" id="PTHR34574:SF12">
    <property type="entry name" value="CALCIUM-BINDING EF HAND FAMILY PROTEIN"/>
    <property type="match status" value="1"/>
</dbReference>
<name>A0A8B8NE65_9MYRT</name>
<keyword evidence="1" id="KW-0106">Calcium</keyword>
<evidence type="ECO:0000259" key="2">
    <source>
        <dbReference type="PROSITE" id="PS50222"/>
    </source>
</evidence>
<dbReference type="InterPro" id="IPR018247">
    <property type="entry name" value="EF_Hand_1_Ca_BS"/>
</dbReference>
<dbReference type="PANTHER" id="PTHR34574">
    <property type="entry name" value="CALCIUM-BINDING EF-HAND FAMILY PROTEIN-RELATED"/>
    <property type="match status" value="1"/>
</dbReference>
<proteinExistence type="predicted"/>
<keyword evidence="3" id="KW-1185">Reference proteome</keyword>
<accession>A0A8B8NE65</accession>
<gene>
    <name evidence="4" type="primary">LOC115734227</name>
</gene>
<evidence type="ECO:0000256" key="1">
    <source>
        <dbReference type="ARBA" id="ARBA00022837"/>
    </source>
</evidence>
<dbReference type="Pfam" id="PF13499">
    <property type="entry name" value="EF-hand_7"/>
    <property type="match status" value="1"/>
</dbReference>
<dbReference type="Gene3D" id="1.10.238.10">
    <property type="entry name" value="EF-hand"/>
    <property type="match status" value="1"/>
</dbReference>
<dbReference type="AlphaFoldDB" id="A0A8B8NE65"/>
<organism evidence="3 4">
    <name type="scientific">Rhodamnia argentea</name>
    <dbReference type="NCBI Taxonomy" id="178133"/>
    <lineage>
        <taxon>Eukaryota</taxon>
        <taxon>Viridiplantae</taxon>
        <taxon>Streptophyta</taxon>
        <taxon>Embryophyta</taxon>
        <taxon>Tracheophyta</taxon>
        <taxon>Spermatophyta</taxon>
        <taxon>Magnoliopsida</taxon>
        <taxon>eudicotyledons</taxon>
        <taxon>Gunneridae</taxon>
        <taxon>Pentapetalae</taxon>
        <taxon>rosids</taxon>
        <taxon>malvids</taxon>
        <taxon>Myrtales</taxon>
        <taxon>Myrtaceae</taxon>
        <taxon>Myrtoideae</taxon>
        <taxon>Myrteae</taxon>
        <taxon>Australasian group</taxon>
        <taxon>Rhodamnia</taxon>
    </lineage>
</organism>
<dbReference type="PROSITE" id="PS00018">
    <property type="entry name" value="EF_HAND_1"/>
    <property type="match status" value="2"/>
</dbReference>
<dbReference type="OrthoDB" id="186625at2759"/>
<evidence type="ECO:0000313" key="4">
    <source>
        <dbReference type="RefSeq" id="XP_030520747.1"/>
    </source>
</evidence>
<dbReference type="Proteomes" id="UP000827889">
    <property type="component" value="Chromosome 6"/>
</dbReference>